<dbReference type="Proteomes" id="UP001210925">
    <property type="component" value="Unassembled WGS sequence"/>
</dbReference>
<comment type="caution">
    <text evidence="1">The sequence shown here is derived from an EMBL/GenBank/DDBJ whole genome shotgun (WGS) entry which is preliminary data.</text>
</comment>
<dbReference type="AlphaFoldDB" id="A0AAD5Y985"/>
<evidence type="ECO:0000313" key="2">
    <source>
        <dbReference type="Proteomes" id="UP001210925"/>
    </source>
</evidence>
<evidence type="ECO:0000313" key="1">
    <source>
        <dbReference type="EMBL" id="KAJ3259002.1"/>
    </source>
</evidence>
<gene>
    <name evidence="1" type="ORF">HK103_003143</name>
</gene>
<accession>A0AAD5Y985</accession>
<organism evidence="1 2">
    <name type="scientific">Boothiomyces macroporosus</name>
    <dbReference type="NCBI Taxonomy" id="261099"/>
    <lineage>
        <taxon>Eukaryota</taxon>
        <taxon>Fungi</taxon>
        <taxon>Fungi incertae sedis</taxon>
        <taxon>Chytridiomycota</taxon>
        <taxon>Chytridiomycota incertae sedis</taxon>
        <taxon>Chytridiomycetes</taxon>
        <taxon>Rhizophydiales</taxon>
        <taxon>Terramycetaceae</taxon>
        <taxon>Boothiomyces</taxon>
    </lineage>
</organism>
<proteinExistence type="predicted"/>
<keyword evidence="2" id="KW-1185">Reference proteome</keyword>
<sequence>MSAIGESDTEESNRLFNITLEPLIKDFLNQQNRYAITMENQSISVRNPTELKQKIWEIFQHQLKRKVIIRDDGVFELIETDPDIDSIDDFIRFRKNNRFMMPSAISFTSLRTFASSSAPLTIIVCRYSFNLQRKSDWIQFQNQFILPQSQDQAGPTSNDIAIDVLQRLRSRWSGEYQSETANWNTWAAYIVESNEYDYGELIRRPPPPHLIQLFRPGTSASLALEQINSASKISINILRDIKQQLDHLKQLYQKRHEEYMLGHQEFLGCVGSLETTIRTYSNIIPEFEATSRPDYPYQERIPEQTNFNHQS</sequence>
<name>A0AAD5Y985_9FUNG</name>
<protein>
    <submittedName>
        <fullName evidence="1">Uncharacterized protein</fullName>
    </submittedName>
</protein>
<reference evidence="1" key="1">
    <citation type="submission" date="2020-05" db="EMBL/GenBank/DDBJ databases">
        <title>Phylogenomic resolution of chytrid fungi.</title>
        <authorList>
            <person name="Stajich J.E."/>
            <person name="Amses K."/>
            <person name="Simmons R."/>
            <person name="Seto K."/>
            <person name="Myers J."/>
            <person name="Bonds A."/>
            <person name="Quandt C.A."/>
            <person name="Barry K."/>
            <person name="Liu P."/>
            <person name="Grigoriev I."/>
            <person name="Longcore J.E."/>
            <person name="James T.Y."/>
        </authorList>
    </citation>
    <scope>NUCLEOTIDE SEQUENCE</scope>
    <source>
        <strain evidence="1">PLAUS21</strain>
    </source>
</reference>
<dbReference type="EMBL" id="JADGKB010000022">
    <property type="protein sequence ID" value="KAJ3259002.1"/>
    <property type="molecule type" value="Genomic_DNA"/>
</dbReference>